<sequence>MINTRQAILILVILFTLSGCAGFVGGDLKNINTDIDVNYCDESAFEYHLSVSTEAENDYGSDNLSGKISSYSFGLIPTYWLSSESSQVEITQGNEVVYSRTDESRIHKFYGFLWLFVFFSDGVNSLDWDEGAGLRVEEGIKDRAIAKTVMQLPQGIDSNQLCVESFYFY</sequence>
<gene>
    <name evidence="1" type="ORF">FME95_00685</name>
</gene>
<evidence type="ECO:0000313" key="2">
    <source>
        <dbReference type="Proteomes" id="UP000321764"/>
    </source>
</evidence>
<keyword evidence="2" id="KW-1185">Reference proteome</keyword>
<reference evidence="1 2" key="1">
    <citation type="submission" date="2019-07" db="EMBL/GenBank/DDBJ databases">
        <title>Reinekea sp. strain SSH23 genome sequencing and assembly.</title>
        <authorList>
            <person name="Kim I."/>
        </authorList>
    </citation>
    <scope>NUCLEOTIDE SEQUENCE [LARGE SCALE GENOMIC DNA]</scope>
    <source>
        <strain evidence="1 2">SSH23</strain>
    </source>
</reference>
<accession>A0A5C8Z8E8</accession>
<dbReference type="AlphaFoldDB" id="A0A5C8Z8E8"/>
<proteinExistence type="predicted"/>
<dbReference type="OrthoDB" id="5815718at2"/>
<name>A0A5C8Z8E8_9GAMM</name>
<evidence type="ECO:0000313" key="1">
    <source>
        <dbReference type="EMBL" id="TXR53126.1"/>
    </source>
</evidence>
<protein>
    <submittedName>
        <fullName evidence="1">Uncharacterized protein</fullName>
    </submittedName>
</protein>
<comment type="caution">
    <text evidence="1">The sequence shown here is derived from an EMBL/GenBank/DDBJ whole genome shotgun (WGS) entry which is preliminary data.</text>
</comment>
<dbReference type="RefSeq" id="WP_147712200.1">
    <property type="nucleotide sequence ID" value="NZ_VKAD01000001.1"/>
</dbReference>
<dbReference type="PROSITE" id="PS51257">
    <property type="entry name" value="PROKAR_LIPOPROTEIN"/>
    <property type="match status" value="1"/>
</dbReference>
<organism evidence="1 2">
    <name type="scientific">Reinekea thalattae</name>
    <dbReference type="NCBI Taxonomy" id="2593301"/>
    <lineage>
        <taxon>Bacteria</taxon>
        <taxon>Pseudomonadati</taxon>
        <taxon>Pseudomonadota</taxon>
        <taxon>Gammaproteobacteria</taxon>
        <taxon>Oceanospirillales</taxon>
        <taxon>Saccharospirillaceae</taxon>
        <taxon>Reinekea</taxon>
    </lineage>
</organism>
<dbReference type="Proteomes" id="UP000321764">
    <property type="component" value="Unassembled WGS sequence"/>
</dbReference>
<dbReference type="EMBL" id="VKAD01000001">
    <property type="protein sequence ID" value="TXR53126.1"/>
    <property type="molecule type" value="Genomic_DNA"/>
</dbReference>